<accession>A0ACC3CJE1</accession>
<keyword evidence="2" id="KW-1185">Reference proteome</keyword>
<organism evidence="1 2">
    <name type="scientific">Pyropia yezoensis</name>
    <name type="common">Susabi-nori</name>
    <name type="synonym">Porphyra yezoensis</name>
    <dbReference type="NCBI Taxonomy" id="2788"/>
    <lineage>
        <taxon>Eukaryota</taxon>
        <taxon>Rhodophyta</taxon>
        <taxon>Bangiophyceae</taxon>
        <taxon>Bangiales</taxon>
        <taxon>Bangiaceae</taxon>
        <taxon>Pyropia</taxon>
    </lineage>
</organism>
<dbReference type="EMBL" id="CM020620">
    <property type="protein sequence ID" value="KAK1870317.1"/>
    <property type="molecule type" value="Genomic_DNA"/>
</dbReference>
<gene>
    <name evidence="1" type="ORF">I4F81_012779</name>
</gene>
<name>A0ACC3CJE1_PYRYE</name>
<sequence>MNAILRHWQGAALRQQEGRGQVVAAQARDGGRQRRRARGNPRGYFGSRVSGARWPSAPAPPHSQVTTDARRRSPPTAARVPVRSSSAMGGQAGLTATADAAATAGVAAGLWAGGADDAAVAAGVAPVAAALNVCWAAALVDVRRSLRLALPHELLVKDPDPAAAVSAAVAKAHAATAVARLAAVCEGVPPRVRRVTATALAAAAAAAATAAAANAGGDVNVDAPDDGVGGQVDGVNGGCGG</sequence>
<comment type="caution">
    <text evidence="1">The sequence shown here is derived from an EMBL/GenBank/DDBJ whole genome shotgun (WGS) entry which is preliminary data.</text>
</comment>
<proteinExistence type="predicted"/>
<protein>
    <submittedName>
        <fullName evidence="1">Uncharacterized protein</fullName>
    </submittedName>
</protein>
<reference evidence="1" key="1">
    <citation type="submission" date="2019-11" db="EMBL/GenBank/DDBJ databases">
        <title>Nori genome reveals adaptations in red seaweeds to the harsh intertidal environment.</title>
        <authorList>
            <person name="Wang D."/>
            <person name="Mao Y."/>
        </authorList>
    </citation>
    <scope>NUCLEOTIDE SEQUENCE</scope>
    <source>
        <tissue evidence="1">Gametophyte</tissue>
    </source>
</reference>
<dbReference type="Proteomes" id="UP000798662">
    <property type="component" value="Chromosome 3"/>
</dbReference>
<evidence type="ECO:0000313" key="1">
    <source>
        <dbReference type="EMBL" id="KAK1870317.1"/>
    </source>
</evidence>
<evidence type="ECO:0000313" key="2">
    <source>
        <dbReference type="Proteomes" id="UP000798662"/>
    </source>
</evidence>